<proteinExistence type="predicted"/>
<dbReference type="STRING" id="1675527.AIOL_003653"/>
<evidence type="ECO:0000313" key="3">
    <source>
        <dbReference type="Proteomes" id="UP000037178"/>
    </source>
</evidence>
<accession>A0A0J9EAJ1</accession>
<evidence type="ECO:0000256" key="1">
    <source>
        <dbReference type="SAM" id="MobiDB-lite"/>
    </source>
</evidence>
<name>A0A0J9EAJ1_9RHOB</name>
<dbReference type="InterPro" id="IPR027417">
    <property type="entry name" value="P-loop_NTPase"/>
</dbReference>
<dbReference type="SUPFAM" id="SSF52540">
    <property type="entry name" value="P-loop containing nucleoside triphosphate hydrolases"/>
    <property type="match status" value="1"/>
</dbReference>
<keyword evidence="3" id="KW-1185">Reference proteome</keyword>
<dbReference type="RefSeq" id="WP_049644255.1">
    <property type="nucleotide sequence ID" value="NZ_LFTY01000002.1"/>
</dbReference>
<dbReference type="AlphaFoldDB" id="A0A0J9EAJ1"/>
<feature type="region of interest" description="Disordered" evidence="1">
    <location>
        <begin position="218"/>
        <end position="245"/>
    </location>
</feature>
<dbReference type="OrthoDB" id="7647819at2"/>
<protein>
    <submittedName>
        <fullName evidence="2">Uncharacterized protein</fullName>
    </submittedName>
</protein>
<dbReference type="EMBL" id="LFTY01000002">
    <property type="protein sequence ID" value="KMW58674.1"/>
    <property type="molecule type" value="Genomic_DNA"/>
</dbReference>
<evidence type="ECO:0000313" key="2">
    <source>
        <dbReference type="EMBL" id="KMW58674.1"/>
    </source>
</evidence>
<sequence length="343" mass="37248">MTRASVEQIVDQLAELLQSKATPAGARPTAERLIERLTSPVRVALAGDPGVGKTLLYQTFSAIQTATGIAPNIVFVDTKPGSSAESWADVLTQTDMVIWLAASGLASALDSWQDLPAELTRHAFLVINQRPGEDAPSQEALAAFQRLGFNAAFSLNVLREHSRIGEQTSDLLEPNDFERLLSALHSYVDAGCQADIDGALLFLQRYFKMRRRPVDMTQTAPAAAKHQEPARPKTQTTEAPVKAPPPEQVCTAAISKALSGRVASLKSLEPDIDGHQDRVIQHYLDTLEALAEDRALPGDLDGHIQQTQDLVMLLQLENTENAAIEATLAMIQLKRHVVSLKVA</sequence>
<reference evidence="2 3" key="1">
    <citation type="submission" date="2015-06" db="EMBL/GenBank/DDBJ databases">
        <title>Draft genome sequence of an Alphaproteobacteria species associated to the Mediterranean sponge Oscarella lobularis.</title>
        <authorList>
            <person name="Jourda C."/>
            <person name="Santini S."/>
            <person name="Claverie J.-M."/>
        </authorList>
    </citation>
    <scope>NUCLEOTIDE SEQUENCE [LARGE SCALE GENOMIC DNA]</scope>
    <source>
        <strain evidence="2">IGS</strain>
    </source>
</reference>
<dbReference type="PATRIC" id="fig|1675527.3.peg.3825"/>
<dbReference type="Proteomes" id="UP000037178">
    <property type="component" value="Unassembled WGS sequence"/>
</dbReference>
<gene>
    <name evidence="2" type="ORF">AIOL_003653</name>
</gene>
<comment type="caution">
    <text evidence="2">The sequence shown here is derived from an EMBL/GenBank/DDBJ whole genome shotgun (WGS) entry which is preliminary data.</text>
</comment>
<organism evidence="2 3">
    <name type="scientific">Candidatus Rhodobacter oscarellae</name>
    <dbReference type="NCBI Taxonomy" id="1675527"/>
    <lineage>
        <taxon>Bacteria</taxon>
        <taxon>Pseudomonadati</taxon>
        <taxon>Pseudomonadota</taxon>
        <taxon>Alphaproteobacteria</taxon>
        <taxon>Rhodobacterales</taxon>
        <taxon>Rhodobacter group</taxon>
        <taxon>Rhodobacter</taxon>
    </lineage>
</organism>